<dbReference type="NCBIfam" id="NF033377">
    <property type="entry name" value="OMA_tautomer"/>
    <property type="match status" value="1"/>
</dbReference>
<dbReference type="EC" id="5.3.2.8" evidence="4"/>
<dbReference type="EMBL" id="JAUSZI010000002">
    <property type="protein sequence ID" value="MDQ1024162.1"/>
    <property type="molecule type" value="Genomic_DNA"/>
</dbReference>
<organism evidence="4 5">
    <name type="scientific">Streptomyces umbrinus</name>
    <dbReference type="NCBI Taxonomy" id="67370"/>
    <lineage>
        <taxon>Bacteria</taxon>
        <taxon>Bacillati</taxon>
        <taxon>Actinomycetota</taxon>
        <taxon>Actinomycetes</taxon>
        <taxon>Kitasatosporales</taxon>
        <taxon>Streptomycetaceae</taxon>
        <taxon>Streptomyces</taxon>
        <taxon>Streptomyces phaeochromogenes group</taxon>
    </lineage>
</organism>
<feature type="compositionally biased region" description="Low complexity" evidence="3">
    <location>
        <begin position="332"/>
        <end position="353"/>
    </location>
</feature>
<accession>A0ABU0SL54</accession>
<dbReference type="GO" id="GO:0016853">
    <property type="term" value="F:isomerase activity"/>
    <property type="evidence" value="ECO:0007669"/>
    <property type="project" value="UniProtKB-KW"/>
</dbReference>
<dbReference type="PANTHER" id="PTHR43709:SF3">
    <property type="entry name" value="ISOMERASE YBHH-RELATED"/>
    <property type="match status" value="1"/>
</dbReference>
<dbReference type="SUPFAM" id="SSF54506">
    <property type="entry name" value="Diaminopimelate epimerase-like"/>
    <property type="match status" value="2"/>
</dbReference>
<evidence type="ECO:0000256" key="2">
    <source>
        <dbReference type="ARBA" id="ARBA00023235"/>
    </source>
</evidence>
<dbReference type="Pfam" id="PF04303">
    <property type="entry name" value="PrpF"/>
    <property type="match status" value="1"/>
</dbReference>
<keyword evidence="5" id="KW-1185">Reference proteome</keyword>
<protein>
    <submittedName>
        <fullName evidence="4">4-oxalomesaconate tautomerase</fullName>
        <ecNumber evidence="4">5.3.2.8</ecNumber>
    </submittedName>
</protein>
<keyword evidence="2 4" id="KW-0413">Isomerase</keyword>
<evidence type="ECO:0000313" key="4">
    <source>
        <dbReference type="EMBL" id="MDQ1024162.1"/>
    </source>
</evidence>
<dbReference type="InterPro" id="IPR007400">
    <property type="entry name" value="PrpF-like"/>
</dbReference>
<comment type="similarity">
    <text evidence="1">Belongs to the PrpF family.</text>
</comment>
<reference evidence="4 5" key="1">
    <citation type="submission" date="2023-07" db="EMBL/GenBank/DDBJ databases">
        <title>Comparative genomics of wheat-associated soil bacteria to identify genetic determinants of phenazine resistance.</title>
        <authorList>
            <person name="Mouncey N."/>
        </authorList>
    </citation>
    <scope>NUCLEOTIDE SEQUENCE [LARGE SCALE GENOMIC DNA]</scope>
    <source>
        <strain evidence="4 5">V2I4</strain>
    </source>
</reference>
<dbReference type="Gene3D" id="3.10.310.10">
    <property type="entry name" value="Diaminopimelate Epimerase, Chain A, domain 1"/>
    <property type="match status" value="2"/>
</dbReference>
<gene>
    <name evidence="4" type="ORF">QF035_001744</name>
</gene>
<dbReference type="Proteomes" id="UP001230328">
    <property type="component" value="Unassembled WGS sequence"/>
</dbReference>
<dbReference type="PANTHER" id="PTHR43709">
    <property type="entry name" value="ACONITATE ISOMERASE-RELATED"/>
    <property type="match status" value="1"/>
</dbReference>
<proteinExistence type="inferred from homology"/>
<comment type="caution">
    <text evidence="4">The sequence shown here is derived from an EMBL/GenBank/DDBJ whole genome shotgun (WGS) entry which is preliminary data.</text>
</comment>
<evidence type="ECO:0000256" key="3">
    <source>
        <dbReference type="SAM" id="MobiDB-lite"/>
    </source>
</evidence>
<evidence type="ECO:0000256" key="1">
    <source>
        <dbReference type="ARBA" id="ARBA00007673"/>
    </source>
</evidence>
<name>A0ABU0SL54_9ACTN</name>
<sequence length="384" mass="39202">MTGAGAEEVRCMLMRGGTSKGAYFLAGDLPAEPAPRDDLLLRVMGSPDPRQIDGLGGAHPLTSKVAVVSASADPEADVDYLFLQVGVDTPEVSDRQNCGNLLAAVGPFAVERGLVAAGDGRTSVRIRMLNTGDLAVASFPTPEGRVDYTGSAEISGVPGAAAPVVIEFPQGGSPLLPTGRARDLVADVPVTCVDNGMPTVLIAASSLGVTGYETPTDLEADQALAERLREIRLEAGKLMGLGDVEGTTVPKLSLLAPPLDGGAVMTRTFIPVRCHTSIGVLGAASVAAGLRIEGGVGRAVARLPAGGDRVRIEHPTGFLDIETTLAYDTPDAEPGAEPGAASSVASGAAPSPVPVARRTAVVRTARKIFDGTVFPRPAGAVQHP</sequence>
<dbReference type="InterPro" id="IPR047687">
    <property type="entry name" value="OMA_tautomer-like"/>
</dbReference>
<evidence type="ECO:0000313" key="5">
    <source>
        <dbReference type="Proteomes" id="UP001230328"/>
    </source>
</evidence>
<feature type="region of interest" description="Disordered" evidence="3">
    <location>
        <begin position="330"/>
        <end position="353"/>
    </location>
</feature>